<protein>
    <recommendedName>
        <fullName evidence="5">SH3b domain-containing protein</fullName>
    </recommendedName>
</protein>
<keyword evidence="4" id="KW-1185">Reference proteome</keyword>
<feature type="chain" id="PRO_5016455316" description="SH3b domain-containing protein" evidence="2">
    <location>
        <begin position="24"/>
        <end position="328"/>
    </location>
</feature>
<dbReference type="Proteomes" id="UP000247099">
    <property type="component" value="Unassembled WGS sequence"/>
</dbReference>
<accession>A0A317ZPH0</accession>
<organism evidence="3 4">
    <name type="scientific">Coraliomargarita sinensis</name>
    <dbReference type="NCBI Taxonomy" id="2174842"/>
    <lineage>
        <taxon>Bacteria</taxon>
        <taxon>Pseudomonadati</taxon>
        <taxon>Verrucomicrobiota</taxon>
        <taxon>Opitutia</taxon>
        <taxon>Puniceicoccales</taxon>
        <taxon>Coraliomargaritaceae</taxon>
        <taxon>Coraliomargarita</taxon>
    </lineage>
</organism>
<dbReference type="InParanoid" id="A0A317ZPH0"/>
<gene>
    <name evidence="3" type="ORF">DDZ13_02450</name>
</gene>
<evidence type="ECO:0000256" key="1">
    <source>
        <dbReference type="SAM" id="MobiDB-lite"/>
    </source>
</evidence>
<comment type="caution">
    <text evidence="3">The sequence shown here is derived from an EMBL/GenBank/DDBJ whole genome shotgun (WGS) entry which is preliminary data.</text>
</comment>
<sequence length="328" mass="35998">MRKVPAILTTALLLVSVSGLASAEDIILRLRPEAKAPIITRITATEKVLLDAAPVVEKSEWMQLDLKIPFEGYVPTATLTKSFAIVQDTAVHFLPDANSEVITRAKDGDFYEVKSVKDEWATIRLNKQLKTYYRAGALPSTAPTQEVEPAPKPPVLDLSIDAPTHTPEPKAADFDPALGVGQTSPDDLPPENVVWKSAPRTSEPIREPQLQAATKETSPPNLPKGIMVSPGQTQAREANAKKAPAEDKPLRLLVGNLVRKIETSAPAYPIRLRSDEGRLIAYVDFSGYFIEDLSPYLNQRVYLRGHLEPVPSSEGDLVLFVRDIRLAD</sequence>
<name>A0A317ZPH0_9BACT</name>
<evidence type="ECO:0008006" key="5">
    <source>
        <dbReference type="Google" id="ProtNLM"/>
    </source>
</evidence>
<evidence type="ECO:0000313" key="4">
    <source>
        <dbReference type="Proteomes" id="UP000247099"/>
    </source>
</evidence>
<feature type="signal peptide" evidence="2">
    <location>
        <begin position="1"/>
        <end position="23"/>
    </location>
</feature>
<dbReference type="AlphaFoldDB" id="A0A317ZPH0"/>
<proteinExistence type="predicted"/>
<dbReference type="EMBL" id="QHJQ01000001">
    <property type="protein sequence ID" value="PXA05749.1"/>
    <property type="molecule type" value="Genomic_DNA"/>
</dbReference>
<keyword evidence="2" id="KW-0732">Signal</keyword>
<evidence type="ECO:0000313" key="3">
    <source>
        <dbReference type="EMBL" id="PXA05749.1"/>
    </source>
</evidence>
<feature type="region of interest" description="Disordered" evidence="1">
    <location>
        <begin position="141"/>
        <end position="225"/>
    </location>
</feature>
<evidence type="ECO:0000256" key="2">
    <source>
        <dbReference type="SAM" id="SignalP"/>
    </source>
</evidence>
<reference evidence="3 4" key="1">
    <citation type="submission" date="2018-05" db="EMBL/GenBank/DDBJ databases">
        <title>Coraliomargarita sinensis sp. nov., isolated from a marine solar saltern.</title>
        <authorList>
            <person name="Zhou L.Y."/>
        </authorList>
    </citation>
    <scope>NUCLEOTIDE SEQUENCE [LARGE SCALE GENOMIC DNA]</scope>
    <source>
        <strain evidence="3 4">WN38</strain>
    </source>
</reference>